<dbReference type="PRINTS" id="PR00895">
    <property type="entry name" value="PENTAXIN"/>
</dbReference>
<evidence type="ECO:0000256" key="2">
    <source>
        <dbReference type="ARBA" id="ARBA00004496"/>
    </source>
</evidence>
<keyword evidence="7 19" id="KW-0245">EGF-like domain</keyword>
<evidence type="ECO:0000256" key="9">
    <source>
        <dbReference type="ARBA" id="ARBA00022729"/>
    </source>
</evidence>
<evidence type="ECO:0000256" key="14">
    <source>
        <dbReference type="ARBA" id="ARBA00022976"/>
    </source>
</evidence>
<dbReference type="Pfam" id="PF00354">
    <property type="entry name" value="Pentaxin"/>
    <property type="match status" value="1"/>
</dbReference>
<feature type="domain" description="Sushi" evidence="25">
    <location>
        <begin position="2069"/>
        <end position="2134"/>
    </location>
</feature>
<evidence type="ECO:0000256" key="5">
    <source>
        <dbReference type="ARBA" id="ARBA00022490"/>
    </source>
</evidence>
<dbReference type="PROSITE" id="PS00010">
    <property type="entry name" value="ASX_HYDROXYL"/>
    <property type="match status" value="1"/>
</dbReference>
<dbReference type="InterPro" id="IPR035976">
    <property type="entry name" value="Sushi/SCR/CCP_sf"/>
</dbReference>
<keyword evidence="15" id="KW-1133">Transmembrane helix</keyword>
<evidence type="ECO:0000256" key="8">
    <source>
        <dbReference type="ARBA" id="ARBA00022692"/>
    </source>
</evidence>
<feature type="disulfide bond" evidence="19">
    <location>
        <begin position="1223"/>
        <end position="1232"/>
    </location>
</feature>
<dbReference type="SUPFAM" id="SSF49899">
    <property type="entry name" value="Concanavalin A-like lectins/glucanases"/>
    <property type="match status" value="1"/>
</dbReference>
<dbReference type="SMART" id="SM01411">
    <property type="entry name" value="Ephrin_rec_like"/>
    <property type="match status" value="3"/>
</dbReference>
<comment type="subcellular location">
    <subcellularLocation>
        <location evidence="2">Cytoplasm</location>
    </subcellularLocation>
    <subcellularLocation>
        <location evidence="1">Membrane</location>
        <topology evidence="1">Single-pass type I membrane protein</topology>
    </subcellularLocation>
    <subcellularLocation>
        <location evidence="3">Secreted</location>
    </subcellularLocation>
</comment>
<feature type="domain" description="Sushi" evidence="25">
    <location>
        <begin position="2196"/>
        <end position="2248"/>
    </location>
</feature>
<keyword evidence="18" id="KW-0325">Glycoprotein</keyword>
<feature type="disulfide bond" evidence="19">
    <location>
        <begin position="1341"/>
        <end position="1350"/>
    </location>
</feature>
<keyword evidence="14" id="KW-0914">Notch signaling pathway</keyword>
<dbReference type="Pfam" id="PF00092">
    <property type="entry name" value="VWA"/>
    <property type="match status" value="1"/>
</dbReference>
<keyword evidence="10" id="KW-0677">Repeat</keyword>
<dbReference type="Gene3D" id="2.10.50.10">
    <property type="entry name" value="Tumor Necrosis Factor Receptor, subunit A, domain 2"/>
    <property type="match status" value="3"/>
</dbReference>
<evidence type="ECO:0000256" key="10">
    <source>
        <dbReference type="ARBA" id="ARBA00022737"/>
    </source>
</evidence>
<keyword evidence="11" id="KW-0221">Differentiation</keyword>
<dbReference type="GO" id="GO:0007411">
    <property type="term" value="P:axon guidance"/>
    <property type="evidence" value="ECO:0007669"/>
    <property type="project" value="UniProtKB-ARBA"/>
</dbReference>
<dbReference type="InterPro" id="IPR000436">
    <property type="entry name" value="Sushi_SCR_CCP_dom"/>
</dbReference>
<dbReference type="GO" id="GO:0005737">
    <property type="term" value="C:cytoplasm"/>
    <property type="evidence" value="ECO:0007669"/>
    <property type="project" value="UniProtKB-SubCell"/>
</dbReference>
<evidence type="ECO:0000256" key="6">
    <source>
        <dbReference type="ARBA" id="ARBA00022525"/>
    </source>
</evidence>
<dbReference type="GO" id="GO:0005911">
    <property type="term" value="C:cell-cell junction"/>
    <property type="evidence" value="ECO:0007669"/>
    <property type="project" value="UniProtKB-ARBA"/>
</dbReference>
<dbReference type="Pfam" id="PF00008">
    <property type="entry name" value="EGF"/>
    <property type="match status" value="1"/>
</dbReference>
<dbReference type="GO" id="GO:0007476">
    <property type="term" value="P:imaginal disc-derived wing morphogenesis"/>
    <property type="evidence" value="ECO:0007669"/>
    <property type="project" value="UniProtKB-ARBA"/>
</dbReference>
<dbReference type="GO" id="GO:0016020">
    <property type="term" value="C:membrane"/>
    <property type="evidence" value="ECO:0007669"/>
    <property type="project" value="UniProtKB-SubCell"/>
</dbReference>
<feature type="domain" description="HYR" evidence="24">
    <location>
        <begin position="659"/>
        <end position="738"/>
    </location>
</feature>
<feature type="disulfide bond" evidence="19">
    <location>
        <begin position="1142"/>
        <end position="1151"/>
    </location>
</feature>
<feature type="domain" description="Sushi" evidence="25">
    <location>
        <begin position="509"/>
        <end position="575"/>
    </location>
</feature>
<dbReference type="Pfam" id="PF00084">
    <property type="entry name" value="Sushi"/>
    <property type="match status" value="10"/>
</dbReference>
<dbReference type="GO" id="GO:0005576">
    <property type="term" value="C:extracellular region"/>
    <property type="evidence" value="ECO:0007669"/>
    <property type="project" value="UniProtKB-SubCell"/>
</dbReference>
<feature type="domain" description="Sushi" evidence="25">
    <location>
        <begin position="1745"/>
        <end position="1838"/>
    </location>
</feature>
<organism evidence="27 28">
    <name type="scientific">Nasonia vitripennis</name>
    <name type="common">Parasitic wasp</name>
    <dbReference type="NCBI Taxonomy" id="7425"/>
    <lineage>
        <taxon>Eukaryota</taxon>
        <taxon>Metazoa</taxon>
        <taxon>Ecdysozoa</taxon>
        <taxon>Arthropoda</taxon>
        <taxon>Hexapoda</taxon>
        <taxon>Insecta</taxon>
        <taxon>Pterygota</taxon>
        <taxon>Neoptera</taxon>
        <taxon>Endopterygota</taxon>
        <taxon>Hymenoptera</taxon>
        <taxon>Apocrita</taxon>
        <taxon>Proctotrupomorpha</taxon>
        <taxon>Chalcidoidea</taxon>
        <taxon>Pteromalidae</taxon>
        <taxon>Pteromalinae</taxon>
        <taxon>Nasonia</taxon>
    </lineage>
</organism>
<dbReference type="CDD" id="cd00054">
    <property type="entry name" value="EGF_CA"/>
    <property type="match status" value="5"/>
</dbReference>
<evidence type="ECO:0000256" key="3">
    <source>
        <dbReference type="ARBA" id="ARBA00004613"/>
    </source>
</evidence>
<dbReference type="PANTHER" id="PTHR45656:SF4">
    <property type="entry name" value="PROTEIN CBR-CLEC-78"/>
    <property type="match status" value="1"/>
</dbReference>
<dbReference type="CDD" id="cd01450">
    <property type="entry name" value="vWFA_subfamily_ECM"/>
    <property type="match status" value="1"/>
</dbReference>
<dbReference type="SMART" id="SM00327">
    <property type="entry name" value="VWA"/>
    <property type="match status" value="1"/>
</dbReference>
<dbReference type="Proteomes" id="UP000002358">
    <property type="component" value="Unassembled WGS sequence"/>
</dbReference>
<keyword evidence="4" id="KW-0217">Developmental protein</keyword>
<dbReference type="RefSeq" id="XP_003424329.1">
    <property type="nucleotide sequence ID" value="XM_003424281.3"/>
</dbReference>
<feature type="domain" description="VWFA" evidence="23">
    <location>
        <begin position="69"/>
        <end position="250"/>
    </location>
</feature>
<feature type="domain" description="Sushi" evidence="25">
    <location>
        <begin position="2135"/>
        <end position="2195"/>
    </location>
</feature>
<feature type="disulfide bond" evidence="20">
    <location>
        <begin position="378"/>
        <end position="421"/>
    </location>
</feature>
<feature type="domain" description="EGF-like" evidence="22">
    <location>
        <begin position="1197"/>
        <end position="1233"/>
    </location>
</feature>
<keyword evidence="8" id="KW-0812">Transmembrane</keyword>
<keyword evidence="12" id="KW-0106">Calcium</keyword>
<dbReference type="GO" id="GO:0007219">
    <property type="term" value="P:Notch signaling pathway"/>
    <property type="evidence" value="ECO:0007669"/>
    <property type="project" value="UniProtKB-KW"/>
</dbReference>
<dbReference type="FunFam" id="2.10.25.10:FF:000425">
    <property type="entry name" value="Eyes shut homolog"/>
    <property type="match status" value="1"/>
</dbReference>
<dbReference type="PROSITE" id="PS50234">
    <property type="entry name" value="VWFA"/>
    <property type="match status" value="1"/>
</dbReference>
<protein>
    <recommendedName>
        <fullName evidence="29">Sushi, von Willebrand factor type A, EGF and pentraxin domain-containing protein 1</fullName>
    </recommendedName>
</protein>
<dbReference type="InterPro" id="IPR001759">
    <property type="entry name" value="PTX_dom"/>
</dbReference>
<evidence type="ECO:0000256" key="11">
    <source>
        <dbReference type="ARBA" id="ARBA00022782"/>
    </source>
</evidence>
<dbReference type="PANTHER" id="PTHR45656">
    <property type="entry name" value="PROTEIN CBR-CLEC-78"/>
    <property type="match status" value="1"/>
</dbReference>
<evidence type="ECO:0000256" key="12">
    <source>
        <dbReference type="ARBA" id="ARBA00022837"/>
    </source>
</evidence>
<evidence type="ECO:0000256" key="20">
    <source>
        <dbReference type="PROSITE-ProRule" id="PRU00302"/>
    </source>
</evidence>
<keyword evidence="16" id="KW-0472">Membrane</keyword>
<dbReference type="FunFam" id="2.10.25.10:FF:000012">
    <property type="entry name" value="Delta-like protein"/>
    <property type="match status" value="1"/>
</dbReference>
<keyword evidence="20" id="KW-0768">Sushi</keyword>
<dbReference type="GeneID" id="100678790"/>
<evidence type="ECO:0000256" key="13">
    <source>
        <dbReference type="ARBA" id="ARBA00022843"/>
    </source>
</evidence>
<dbReference type="PROSITE" id="PS01186">
    <property type="entry name" value="EGF_2"/>
    <property type="match status" value="3"/>
</dbReference>
<accession>A0A7M7GDG6</accession>
<feature type="domain" description="Sushi" evidence="25">
    <location>
        <begin position="1619"/>
        <end position="1676"/>
    </location>
</feature>
<evidence type="ECO:0000259" key="26">
    <source>
        <dbReference type="PROSITE" id="PS51828"/>
    </source>
</evidence>
<dbReference type="GO" id="GO:0005509">
    <property type="term" value="F:calcium ion binding"/>
    <property type="evidence" value="ECO:0007669"/>
    <property type="project" value="InterPro"/>
</dbReference>
<feature type="domain" description="Pentraxin (PTX)" evidence="26">
    <location>
        <begin position="1356"/>
        <end position="1555"/>
    </location>
</feature>
<dbReference type="SMART" id="SM00179">
    <property type="entry name" value="EGF_CA"/>
    <property type="match status" value="6"/>
</dbReference>
<name>A0A7M7GDG6_NASVI</name>
<dbReference type="InterPro" id="IPR013320">
    <property type="entry name" value="ConA-like_dom_sf"/>
</dbReference>
<proteinExistence type="predicted"/>
<dbReference type="SUPFAM" id="SSF57184">
    <property type="entry name" value="Growth factor receptor domain"/>
    <property type="match status" value="2"/>
</dbReference>
<dbReference type="KEGG" id="nvi:100678790"/>
<evidence type="ECO:0000256" key="1">
    <source>
        <dbReference type="ARBA" id="ARBA00004479"/>
    </source>
</evidence>
<dbReference type="SUPFAM" id="SSF57535">
    <property type="entry name" value="Complement control module/SCR domain"/>
    <property type="match status" value="11"/>
</dbReference>
<dbReference type="PROSITE" id="PS50825">
    <property type="entry name" value="HYR"/>
    <property type="match status" value="2"/>
</dbReference>
<dbReference type="Gene3D" id="2.10.25.10">
    <property type="entry name" value="Laminin"/>
    <property type="match status" value="6"/>
</dbReference>
<dbReference type="Pfam" id="PF02494">
    <property type="entry name" value="HYR"/>
    <property type="match status" value="2"/>
</dbReference>
<evidence type="ECO:0000259" key="25">
    <source>
        <dbReference type="PROSITE" id="PS50923"/>
    </source>
</evidence>
<feature type="disulfide bond" evidence="19">
    <location>
        <begin position="1303"/>
        <end position="1312"/>
    </location>
</feature>
<dbReference type="Gene3D" id="3.40.50.410">
    <property type="entry name" value="von Willebrand factor, type A domain"/>
    <property type="match status" value="1"/>
</dbReference>
<feature type="signal peptide" evidence="21">
    <location>
        <begin position="1"/>
        <end position="25"/>
    </location>
</feature>
<dbReference type="SUPFAM" id="SSF57196">
    <property type="entry name" value="EGF/Laminin"/>
    <property type="match status" value="3"/>
</dbReference>
<dbReference type="FunFam" id="2.10.25.10:FF:000368">
    <property type="entry name" value="Delta-like 3 (Drosophila), isoform CRA_b"/>
    <property type="match status" value="1"/>
</dbReference>
<feature type="domain" description="Sushi" evidence="25">
    <location>
        <begin position="1556"/>
        <end position="1618"/>
    </location>
</feature>
<feature type="domain" description="EGF-like" evidence="22">
    <location>
        <begin position="1116"/>
        <end position="1152"/>
    </location>
</feature>
<dbReference type="InterPro" id="IPR002035">
    <property type="entry name" value="VWF_A"/>
</dbReference>
<dbReference type="SMART" id="SM00181">
    <property type="entry name" value="EGF"/>
    <property type="match status" value="8"/>
</dbReference>
<dbReference type="InterPro" id="IPR000742">
    <property type="entry name" value="EGF"/>
</dbReference>
<dbReference type="InterPro" id="IPR036465">
    <property type="entry name" value="vWFA_dom_sf"/>
</dbReference>
<feature type="domain" description="Sushi" evidence="25">
    <location>
        <begin position="450"/>
        <end position="508"/>
    </location>
</feature>
<sequence length="2248" mass="250056">MTADTRSRAMLLVLLLLALQLDGGAQNPSSAVAAATGAAGEPRARTLGLLAATLKERVDEARRRSEQLELVFLIDASASVGEANFRGELNFVRKLLSDFTMEPTGTRVSIVTFAGRGQIVRHVDYVSRLTGYSEKCQLLNKQLDNVSYTGGGTYTHGALMEAFAILENSRENVEKVVFLVTDGFSNGGDPRYAANLLKGLGVTIFTFGIQTGNVDELRDIASEPSYAYSYFLNSFLEFETLARKALHRDLRAGVYAPVGNPHDCELLCSASSSNHDKVNESSGCCDPIASCTCGTASGHYACMCPAGYFGSGLAGSCLPCPNGTYGMRKSSRDLSVVCVACPDANQVTRKVPATSSRDCICAPGFSNERTGICEAITCPRLRAPENGYFVKEDVCTNVLNAACGIRCSIGFQLQGDSIRLCNADGRWSGEETKCAMKTCVALRAPTNGRIRCEHENENNRSIVSDKAAQPIDTRCLFKCESGFQLRGSKVRNCLPLSRWDGLKTTCKPTLCEPLKPVINAEIYPKSCMGPKKLPFRSNCTITCKKGYKLEGARTRMCVGRHGTWSKRHSVSRCIDKTRPVLHCPPNITVSTMPGKNYAYVSWLIPNATDNSGSKCNVWSKPHVTFPWKVHIGKHTVKYIAQDISGNRARCSFSVYVVDKEPPKVENCENNELFFNGSESAGVQGSNWDEPVFYDNSGLAVKVNRTIHTTSERRHSVFYTAGDKFDNIAQCLVNLTIQDACDNIPKPLNGHAECINTNKKGKQCYLYCNEGYAFAFNTPHHKILKNHTVQIVTCHPIKHTWNTAIIPDCSAIKVPDTISQETSIILDGDSIDCDNTALLDNLTKRINDSYNFNVISICGNELECNVKHEINCKQFVARVTRNIDNVADDVNIEKRGLKRHGKSKTDILRNLPRREQIEMRFTFIAKIVEQNQNNTRLGIMKLREKIQSLTKSGQLDLLDSDTNKEIGKLALNLHVLFNDPLEICEPGSIMKKNDCVKCPAGTFHNSTRGHCQSCPIGEYQSQLGATACEKCPINFFTRRTHARSYAECIPACRPGYYSRRRHHPDLTVSLIPCVSCEIGFYQPQYGQSRCLPCPRNTITEGRATTAMTDCLPVNRAQIDLCRTNPCLNGATCMKEKDSFSCECRDYYVGSRCEIFVNPCISSPCSSAGQCILKNTSQNQWTYFCSCRPDYTGTYCETLVNECSYSPCRNGGTCLSTDMDITCTCQDGFEGNFCEVAVNHCSPSPCEMNSTCRSVNGTWKCFCRPGYLGMRCNLLPCDWLPCHLNEICVNVLKENADKSDYRCECPAGFTGRGCYTRIDHCANHPCQNNGTCINNSSGYTCNCRVPFTGSKCETELSSDYILQFSRSGINDFVIMPGPKKNVSEFTVCFWLQSIDPFNYGTVVSYATLSQDNALTLTDYNGFVLYVNGEKVITDARMNDGYWHFICVNWENKLGSWQFYVDGILADNGTFLAKDTEIQAGGTFVFGQEQDEVAGGFSESESFLGKLFLLDIWDFKLEADYISQLSKTCQEYYGSLIAWAQLQEHIRGKVDIMDSTFCQGCPLPVAPFKGYLNITQDGLEVLYSCETGYEIRKNYEHMKSLKRKCLKHGHWEGFQVPNCVRVNCPFPGYFLRGHVEGRSYMYGDKITYHCNEGYNLRGNPQRICKADGKWSGVTPFCIGVTCKNLLAPDHGDIEYIIVEHDRDDLSILQVGQQLEFKCDSGYFLHGHKLLTCLENGTWDHKRPSCISTGCPPPKEVSHGRIVVNISSDSSEASDYSVGTPLGIAKMRLGADAEPLYFYGDVVAYSCKPGYKFEGNHNLLAEFKLQCTTSGAWTGLVPDCVPLRCSPPDTPENARIYLMEVDEENGTTVETLLDEVPHNYSFVDKEDENATQSKVNITTNILNGHFVPGAKIKIVCNDGYEAMTESVIQNCTENEIWSGEDVICEPLRCSVENHPVIGIFMNNTAKSSIETQEYQPDEEVENYDKENVTDISKNLVKSFDFFFEGDSYGEKVILQCRNNFKRTFPIDSSNRNNLEFVWQCGKKGTWTFLNSALDENETVKMILNDQRSICAAHKCQLPKLLLNGDLETGNDTKKRDVEVKEIDETISFKCNPGYILTGPEKSICLANGTWSTIPSCKPVTCEKPTKVPYAELKTANSESLTLGSTIFYQCVSGYRIFGQLTSRCLVNGRWSKVNGRCARISCGKPQLAVGASIQGNSYLYQDRLIYICPNGKFRDFIVCNRGGKWSNLPKCI</sequence>
<evidence type="ECO:0000256" key="16">
    <source>
        <dbReference type="ARBA" id="ARBA00023136"/>
    </source>
</evidence>
<evidence type="ECO:0000256" key="15">
    <source>
        <dbReference type="ARBA" id="ARBA00022989"/>
    </source>
</evidence>
<feature type="domain" description="EGF-like" evidence="22">
    <location>
        <begin position="1271"/>
        <end position="1313"/>
    </location>
</feature>
<dbReference type="Gene3D" id="2.10.70.10">
    <property type="entry name" value="Complement Module, domain 1"/>
    <property type="match status" value="11"/>
</dbReference>
<evidence type="ECO:0000256" key="21">
    <source>
        <dbReference type="SAM" id="SignalP"/>
    </source>
</evidence>
<evidence type="ECO:0000259" key="22">
    <source>
        <dbReference type="PROSITE" id="PS50026"/>
    </source>
</evidence>
<feature type="disulfide bond" evidence="20">
    <location>
        <begin position="407"/>
        <end position="434"/>
    </location>
</feature>
<comment type="caution">
    <text evidence="19">Lacks conserved residue(s) required for the propagation of feature annotation.</text>
</comment>
<dbReference type="GO" id="GO:0050769">
    <property type="term" value="P:positive regulation of neurogenesis"/>
    <property type="evidence" value="ECO:0007669"/>
    <property type="project" value="UniProtKB-ARBA"/>
</dbReference>
<evidence type="ECO:0000313" key="28">
    <source>
        <dbReference type="Proteomes" id="UP000002358"/>
    </source>
</evidence>
<dbReference type="OrthoDB" id="6515930at2759"/>
<dbReference type="PROSITE" id="PS50923">
    <property type="entry name" value="SUSHI"/>
    <property type="match status" value="10"/>
</dbReference>
<dbReference type="InParanoid" id="A0A7M7GDG6"/>
<keyword evidence="13" id="KW-0832">Ubl conjugation</keyword>
<dbReference type="GO" id="GO:0048056">
    <property type="term" value="P:R3/R4 cell differentiation"/>
    <property type="evidence" value="ECO:0007669"/>
    <property type="project" value="UniProtKB-ARBA"/>
</dbReference>
<dbReference type="InterPro" id="IPR051277">
    <property type="entry name" value="SEZ6_CSMD_C4BPB_Regulators"/>
</dbReference>
<evidence type="ECO:0000256" key="18">
    <source>
        <dbReference type="ARBA" id="ARBA00023180"/>
    </source>
</evidence>
<feature type="domain" description="EGF-like" evidence="22">
    <location>
        <begin position="1315"/>
        <end position="1351"/>
    </location>
</feature>
<keyword evidence="6" id="KW-0964">Secreted</keyword>
<feature type="disulfide bond" evidence="20">
    <location>
        <begin position="2166"/>
        <end position="2193"/>
    </location>
</feature>
<feature type="domain" description="HYR" evidence="24">
    <location>
        <begin position="574"/>
        <end position="658"/>
    </location>
</feature>
<dbReference type="SUPFAM" id="SSF53300">
    <property type="entry name" value="vWA-like"/>
    <property type="match status" value="1"/>
</dbReference>
<dbReference type="InterPro" id="IPR011641">
    <property type="entry name" value="Tyr-kin_ephrin_A/B_rcpt-like"/>
</dbReference>
<feature type="chain" id="PRO_5029573017" description="Sushi, von Willebrand factor type A, EGF and pentraxin domain-containing protein 1" evidence="21">
    <location>
        <begin position="26"/>
        <end position="2248"/>
    </location>
</feature>
<evidence type="ECO:0000259" key="23">
    <source>
        <dbReference type="PROSITE" id="PS50234"/>
    </source>
</evidence>
<dbReference type="InterPro" id="IPR001881">
    <property type="entry name" value="EGF-like_Ca-bd_dom"/>
</dbReference>
<evidence type="ECO:0000259" key="24">
    <source>
        <dbReference type="PROSITE" id="PS50825"/>
    </source>
</evidence>
<feature type="disulfide bond" evidence="19">
    <location>
        <begin position="1185"/>
        <end position="1194"/>
    </location>
</feature>
<evidence type="ECO:0000313" key="27">
    <source>
        <dbReference type="EnsemblMetazoa" id="XP_003424329"/>
    </source>
</evidence>
<keyword evidence="17 19" id="KW-1015">Disulfide bond</keyword>
<evidence type="ECO:0008006" key="29">
    <source>
        <dbReference type="Google" id="ProtNLM"/>
    </source>
</evidence>
<dbReference type="SMART" id="SM00159">
    <property type="entry name" value="PTX"/>
    <property type="match status" value="1"/>
</dbReference>
<reference evidence="27" key="1">
    <citation type="submission" date="2021-01" db="UniProtKB">
        <authorList>
            <consortium name="EnsemblMetazoa"/>
        </authorList>
    </citation>
    <scope>IDENTIFICATION</scope>
</reference>
<dbReference type="PROSITE" id="PS50026">
    <property type="entry name" value="EGF_3"/>
    <property type="match status" value="6"/>
</dbReference>
<dbReference type="CDD" id="cd00033">
    <property type="entry name" value="CCP"/>
    <property type="match status" value="9"/>
</dbReference>
<dbReference type="Gene3D" id="2.60.120.200">
    <property type="match status" value="1"/>
</dbReference>
<dbReference type="InterPro" id="IPR003410">
    <property type="entry name" value="HYR_dom"/>
</dbReference>
<feature type="domain" description="EGF-like" evidence="22">
    <location>
        <begin position="1235"/>
        <end position="1268"/>
    </location>
</feature>
<evidence type="ECO:0000256" key="4">
    <source>
        <dbReference type="ARBA" id="ARBA00022473"/>
    </source>
</evidence>
<dbReference type="InterPro" id="IPR009030">
    <property type="entry name" value="Growth_fac_rcpt_cys_sf"/>
</dbReference>
<feature type="domain" description="Sushi" evidence="25">
    <location>
        <begin position="1677"/>
        <end position="1744"/>
    </location>
</feature>
<keyword evidence="9 21" id="KW-0732">Signal</keyword>
<dbReference type="SMART" id="SM00032">
    <property type="entry name" value="CCP"/>
    <property type="match status" value="12"/>
</dbReference>
<dbReference type="GO" id="GO:0040008">
    <property type="term" value="P:regulation of growth"/>
    <property type="evidence" value="ECO:0007669"/>
    <property type="project" value="UniProtKB-ARBA"/>
</dbReference>
<dbReference type="GO" id="GO:0120035">
    <property type="term" value="P:regulation of plasma membrane bounded cell projection organization"/>
    <property type="evidence" value="ECO:0007669"/>
    <property type="project" value="UniProtKB-ARBA"/>
</dbReference>
<keyword evidence="28" id="KW-1185">Reference proteome</keyword>
<evidence type="ECO:0000256" key="17">
    <source>
        <dbReference type="ARBA" id="ARBA00023157"/>
    </source>
</evidence>
<feature type="domain" description="Sushi" evidence="25">
    <location>
        <begin position="376"/>
        <end position="436"/>
    </location>
</feature>
<feature type="disulfide bond" evidence="20">
    <location>
        <begin position="1715"/>
        <end position="1742"/>
    </location>
</feature>
<dbReference type="PROSITE" id="PS51828">
    <property type="entry name" value="PTX_2"/>
    <property type="match status" value="1"/>
</dbReference>
<feature type="disulfide bond" evidence="20">
    <location>
        <begin position="2137"/>
        <end position="2180"/>
    </location>
</feature>
<dbReference type="EnsemblMetazoa" id="XM_003424281">
    <property type="protein sequence ID" value="XP_003424329"/>
    <property type="gene ID" value="LOC100678790"/>
</dbReference>
<evidence type="ECO:0000256" key="7">
    <source>
        <dbReference type="ARBA" id="ARBA00022536"/>
    </source>
</evidence>
<evidence type="ECO:0000256" key="19">
    <source>
        <dbReference type="PROSITE-ProRule" id="PRU00076"/>
    </source>
</evidence>
<dbReference type="PROSITE" id="PS00022">
    <property type="entry name" value="EGF_1"/>
    <property type="match status" value="5"/>
</dbReference>
<feature type="domain" description="EGF-like" evidence="22">
    <location>
        <begin position="1154"/>
        <end position="1195"/>
    </location>
</feature>
<keyword evidence="5" id="KW-0963">Cytoplasm</keyword>
<dbReference type="InterPro" id="IPR000152">
    <property type="entry name" value="EGF-type_Asp/Asn_hydroxyl_site"/>
</dbReference>
<feature type="disulfide bond" evidence="20">
    <location>
        <begin position="1647"/>
        <end position="1674"/>
    </location>
</feature>
<dbReference type="GO" id="GO:0016318">
    <property type="term" value="P:ommatidial rotation"/>
    <property type="evidence" value="ECO:0007669"/>
    <property type="project" value="UniProtKB-ARBA"/>
</dbReference>
<feature type="disulfide bond" evidence="20">
    <location>
        <begin position="479"/>
        <end position="506"/>
    </location>
</feature>
<dbReference type="Pfam" id="PF07699">
    <property type="entry name" value="Ephrin_rec_like"/>
    <property type="match status" value="2"/>
</dbReference>
<dbReference type="GO" id="GO:0032991">
    <property type="term" value="C:protein-containing complex"/>
    <property type="evidence" value="ECO:0007669"/>
    <property type="project" value="UniProtKB-ARBA"/>
</dbReference>